<proteinExistence type="predicted"/>
<dbReference type="AlphaFoldDB" id="A0A9W7D6F0"/>
<reference evidence="1" key="1">
    <citation type="submission" date="2023-04" db="EMBL/GenBank/DDBJ databases">
        <title>Phytophthora fragariaefolia NBRC 109709.</title>
        <authorList>
            <person name="Ichikawa N."/>
            <person name="Sato H."/>
            <person name="Tonouchi N."/>
        </authorList>
    </citation>
    <scope>NUCLEOTIDE SEQUENCE</scope>
    <source>
        <strain evidence="1">NBRC 109709</strain>
    </source>
</reference>
<organism evidence="1 2">
    <name type="scientific">Phytophthora fragariaefolia</name>
    <dbReference type="NCBI Taxonomy" id="1490495"/>
    <lineage>
        <taxon>Eukaryota</taxon>
        <taxon>Sar</taxon>
        <taxon>Stramenopiles</taxon>
        <taxon>Oomycota</taxon>
        <taxon>Peronosporomycetes</taxon>
        <taxon>Peronosporales</taxon>
        <taxon>Peronosporaceae</taxon>
        <taxon>Phytophthora</taxon>
    </lineage>
</organism>
<sequence length="205" mass="23449">MNLSEPLQFFVARIRLGSESGPRSCIFAESYIRRSDDDGNGFTTWEFSSKKSLAAPPMVRSISDLIGALSAFYKFAKHFYSDVVDTIEAPHQSNTHEQGKRRRHVSFMETLDRVHYADAKAVTTHWISWTDLFSMEVPPTNIDQIDDVDYNHVKCWSQLTFSAKFSLPDTFRGFRGQTNEAPRPNKDLYELQHTPHSDIIPTVDA</sequence>
<dbReference type="EMBL" id="BSXT01006665">
    <property type="protein sequence ID" value="GMF62770.1"/>
    <property type="molecule type" value="Genomic_DNA"/>
</dbReference>
<evidence type="ECO:0000313" key="1">
    <source>
        <dbReference type="EMBL" id="GMF62770.1"/>
    </source>
</evidence>
<name>A0A9W7D6F0_9STRA</name>
<gene>
    <name evidence="1" type="ORF">Pfra01_002735500</name>
</gene>
<evidence type="ECO:0000313" key="2">
    <source>
        <dbReference type="Proteomes" id="UP001165121"/>
    </source>
</evidence>
<comment type="caution">
    <text evidence="1">The sequence shown here is derived from an EMBL/GenBank/DDBJ whole genome shotgun (WGS) entry which is preliminary data.</text>
</comment>
<dbReference type="Proteomes" id="UP001165121">
    <property type="component" value="Unassembled WGS sequence"/>
</dbReference>
<protein>
    <submittedName>
        <fullName evidence="1">Unnamed protein product</fullName>
    </submittedName>
</protein>
<keyword evidence="2" id="KW-1185">Reference proteome</keyword>
<accession>A0A9W7D6F0</accession>